<name>A0A090QIQ9_NONUL</name>
<sequence length="270" mass="30137">MMKKIFTLLVVSICIISCEDVIELDLNNAAPRLVIDAALELQEDGFTEATVLLTRSSAFYQEEILFVDDASVIVTDPSGTDHTFILTNPGLYKNVTLNIQDGESYVLTVIDGDDIYTATQEFISTVPYSRVEQSEITGFGDFTEITGFFNDPPGEENYYLFEYIDAYNTEVDISDDEFSDGNEALTAFFMEDLPTGTIITLTIKGIDRRGFTFYDTLIQQTADGGGGPFDTQPATVRGNIINTVNPENFPYGYFRVSEKFEIEYTVVENP</sequence>
<accession>A0A090QIQ9</accession>
<dbReference type="Pfam" id="PF14054">
    <property type="entry name" value="DUF4249"/>
    <property type="match status" value="1"/>
</dbReference>
<evidence type="ECO:0000313" key="5">
    <source>
        <dbReference type="Proteomes" id="UP000029647"/>
    </source>
</evidence>
<protein>
    <submittedName>
        <fullName evidence="3">Uncharacterized protein DUF4249</fullName>
    </submittedName>
</protein>
<proteinExistence type="predicted"/>
<dbReference type="EMBL" id="BBMM01000013">
    <property type="protein sequence ID" value="GAL01699.1"/>
    <property type="molecule type" value="Genomic_DNA"/>
</dbReference>
<gene>
    <name evidence="2" type="ORF">JCM19275_218</name>
    <name evidence="1" type="ORF">JCM19314_1852</name>
    <name evidence="3" type="ORF">LY02_02752</name>
</gene>
<comment type="caution">
    <text evidence="1">The sequence shown here is derived from an EMBL/GenBank/DDBJ whole genome shotgun (WGS) entry which is preliminary data.</text>
</comment>
<organism evidence="1 4">
    <name type="scientific">Nonlabens ulvanivorans</name>
    <name type="common">Persicivirga ulvanivorans</name>
    <dbReference type="NCBI Taxonomy" id="906888"/>
    <lineage>
        <taxon>Bacteria</taxon>
        <taxon>Pseudomonadati</taxon>
        <taxon>Bacteroidota</taxon>
        <taxon>Flavobacteriia</taxon>
        <taxon>Flavobacteriales</taxon>
        <taxon>Flavobacteriaceae</taxon>
        <taxon>Nonlabens</taxon>
    </lineage>
</organism>
<reference evidence="4 5" key="1">
    <citation type="journal article" date="2014" name="Genome Announc.">
        <title>Draft Genome Sequences of Marine Flavobacterium Nonlabens Strains NR17, NR24, NR27, NR32, NR33, and Ara13.</title>
        <authorList>
            <person name="Nakanishi M."/>
            <person name="Meirelles P."/>
            <person name="Suzuki R."/>
            <person name="Takatani N."/>
            <person name="Mino S."/>
            <person name="Suda W."/>
            <person name="Oshima K."/>
            <person name="Hattori M."/>
            <person name="Ohkuma M."/>
            <person name="Hosokawa M."/>
            <person name="Miyashita K."/>
            <person name="Thompson F.L."/>
            <person name="Niwa A."/>
            <person name="Sawabe T."/>
            <person name="Sawabe T."/>
        </authorList>
    </citation>
    <scope>NUCLEOTIDE SEQUENCE [LARGE SCALE GENOMIC DNA]</scope>
    <source>
        <strain evidence="2">JCM 19275</strain>
        <strain evidence="1">JCM 19314</strain>
        <strain evidence="5">JCM19275</strain>
        <strain evidence="4">JCM19314</strain>
    </source>
</reference>
<dbReference type="InterPro" id="IPR025345">
    <property type="entry name" value="DUF4249"/>
</dbReference>
<reference evidence="3 6" key="2">
    <citation type="submission" date="2018-03" db="EMBL/GenBank/DDBJ databases">
        <title>Genomic Encyclopedia of Archaeal and Bacterial Type Strains, Phase II (KMG-II): from individual species to whole genera.</title>
        <authorList>
            <person name="Goeker M."/>
        </authorList>
    </citation>
    <scope>NUCLEOTIDE SEQUENCE [LARGE SCALE GENOMIC DNA]</scope>
    <source>
        <strain evidence="3 6">DSM 22727</strain>
    </source>
</reference>
<dbReference type="Proteomes" id="UP000029647">
    <property type="component" value="Unassembled WGS sequence"/>
</dbReference>
<dbReference type="Proteomes" id="UP000029226">
    <property type="component" value="Unassembled WGS sequence"/>
</dbReference>
<evidence type="ECO:0000313" key="1">
    <source>
        <dbReference type="EMBL" id="GAL01699.1"/>
    </source>
</evidence>
<evidence type="ECO:0000313" key="3">
    <source>
        <dbReference type="EMBL" id="PRX12338.1"/>
    </source>
</evidence>
<evidence type="ECO:0000313" key="6">
    <source>
        <dbReference type="Proteomes" id="UP000239997"/>
    </source>
</evidence>
<keyword evidence="6" id="KW-1185">Reference proteome</keyword>
<evidence type="ECO:0000313" key="2">
    <source>
        <dbReference type="EMBL" id="GAL75994.1"/>
    </source>
</evidence>
<dbReference type="Proteomes" id="UP000239997">
    <property type="component" value="Unassembled WGS sequence"/>
</dbReference>
<dbReference type="EMBL" id="PVNA01000007">
    <property type="protein sequence ID" value="PRX12338.1"/>
    <property type="molecule type" value="Genomic_DNA"/>
</dbReference>
<dbReference type="AlphaFoldDB" id="A0A090QIQ9"/>
<dbReference type="EMBL" id="BBNT01000007">
    <property type="protein sequence ID" value="GAL75994.1"/>
    <property type="molecule type" value="Genomic_DNA"/>
</dbReference>
<evidence type="ECO:0000313" key="4">
    <source>
        <dbReference type="Proteomes" id="UP000029226"/>
    </source>
</evidence>